<proteinExistence type="predicted"/>
<comment type="caution">
    <text evidence="2">The sequence shown here is derived from an EMBL/GenBank/DDBJ whole genome shotgun (WGS) entry which is preliminary data.</text>
</comment>
<dbReference type="Proteomes" id="UP000469952">
    <property type="component" value="Unassembled WGS sequence"/>
</dbReference>
<evidence type="ECO:0000259" key="1">
    <source>
        <dbReference type="Pfam" id="PF12961"/>
    </source>
</evidence>
<organism evidence="2 3">
    <name type="scientific">Leuconostoc mesenteroides</name>
    <dbReference type="NCBI Taxonomy" id="1245"/>
    <lineage>
        <taxon>Bacteria</taxon>
        <taxon>Bacillati</taxon>
        <taxon>Bacillota</taxon>
        <taxon>Bacilli</taxon>
        <taxon>Lactobacillales</taxon>
        <taxon>Lactobacillaceae</taxon>
        <taxon>Leuconostoc</taxon>
    </lineage>
</organism>
<dbReference type="AlphaFoldDB" id="A0A843Z3H0"/>
<dbReference type="SUPFAM" id="SSF88697">
    <property type="entry name" value="PUA domain-like"/>
    <property type="match status" value="1"/>
</dbReference>
<dbReference type="InterPro" id="IPR039440">
    <property type="entry name" value="DUF3850"/>
</dbReference>
<dbReference type="Pfam" id="PF12961">
    <property type="entry name" value="DUF3850"/>
    <property type="match status" value="1"/>
</dbReference>
<dbReference type="InterPro" id="IPR015947">
    <property type="entry name" value="PUA-like_sf"/>
</dbReference>
<evidence type="ECO:0000313" key="3">
    <source>
        <dbReference type="Proteomes" id="UP000469952"/>
    </source>
</evidence>
<evidence type="ECO:0000313" key="2">
    <source>
        <dbReference type="EMBL" id="MQR27258.1"/>
    </source>
</evidence>
<gene>
    <name evidence="2" type="ORF">GFV13_08285</name>
</gene>
<sequence length="106" mass="12223">MMKIHELKLDTEYFDDVKSGLKTFEIRKNDRDYQVGDLLSLSRFEDGKYLKTKSGLYANKENGLKAVPLNEADTILMVVNYITDYEQKDGYIVMGIEPYAQVTVND</sequence>
<dbReference type="EMBL" id="WIPA01000013">
    <property type="protein sequence ID" value="MQR27258.1"/>
    <property type="molecule type" value="Genomic_DNA"/>
</dbReference>
<dbReference type="Gene3D" id="2.30.130.30">
    <property type="entry name" value="Hypothetical protein"/>
    <property type="match status" value="1"/>
</dbReference>
<protein>
    <submittedName>
        <fullName evidence="2">DUF3850 domain-containing protein</fullName>
    </submittedName>
</protein>
<reference evidence="2 3" key="1">
    <citation type="submission" date="2019-10" db="EMBL/GenBank/DDBJ databases">
        <title>WGS of Leuconostoc mesenteroides.</title>
        <authorList>
            <person name="Melo Bolivar J."/>
            <person name="Marino-Ramirez L."/>
            <person name="Villamil Diaz L.M."/>
        </authorList>
    </citation>
    <scope>NUCLEOTIDE SEQUENCE [LARGE SCALE GENOMIC DNA]</scope>
    <source>
        <strain evidence="2 3">M11</strain>
    </source>
</reference>
<accession>A0A843Z3H0</accession>
<feature type="domain" description="DUF3850" evidence="1">
    <location>
        <begin position="4"/>
        <end position="96"/>
    </location>
</feature>
<name>A0A843Z3H0_LEUME</name>